<evidence type="ECO:0000256" key="2">
    <source>
        <dbReference type="ARBA" id="ARBA00022438"/>
    </source>
</evidence>
<dbReference type="Proteomes" id="UP000483362">
    <property type="component" value="Unassembled WGS sequence"/>
</dbReference>
<proteinExistence type="inferred from homology"/>
<evidence type="ECO:0000256" key="1">
    <source>
        <dbReference type="ARBA" id="ARBA00002521"/>
    </source>
</evidence>
<dbReference type="PANTHER" id="PTHR43330">
    <property type="entry name" value="METHIONINE AMINOPEPTIDASE"/>
    <property type="match status" value="1"/>
</dbReference>
<dbReference type="GO" id="GO:0070006">
    <property type="term" value="F:metalloaminopeptidase activity"/>
    <property type="evidence" value="ECO:0007669"/>
    <property type="project" value="UniProtKB-UniRule"/>
</dbReference>
<dbReference type="CDD" id="cd01086">
    <property type="entry name" value="MetAP1"/>
    <property type="match status" value="1"/>
</dbReference>
<keyword evidence="3 6" id="KW-0645">Protease</keyword>
<dbReference type="GO" id="GO:0005829">
    <property type="term" value="C:cytosol"/>
    <property type="evidence" value="ECO:0007669"/>
    <property type="project" value="TreeGrafter"/>
</dbReference>
<evidence type="ECO:0000256" key="4">
    <source>
        <dbReference type="ARBA" id="ARBA00022723"/>
    </source>
</evidence>
<feature type="binding site" evidence="6">
    <location>
        <position position="106"/>
    </location>
    <ligand>
        <name>a divalent metal cation</name>
        <dbReference type="ChEBI" id="CHEBI:60240"/>
        <label>1</label>
    </ligand>
</feature>
<dbReference type="NCBIfam" id="TIGR00500">
    <property type="entry name" value="met_pdase_I"/>
    <property type="match status" value="1"/>
</dbReference>
<name>A0A6L5XF33_9BACT</name>
<dbReference type="RefSeq" id="WP_154328636.1">
    <property type="nucleotide sequence ID" value="NZ_CP045696.1"/>
</dbReference>
<dbReference type="Gene3D" id="3.90.230.10">
    <property type="entry name" value="Creatinase/methionine aminopeptidase superfamily"/>
    <property type="match status" value="1"/>
</dbReference>
<comment type="subunit">
    <text evidence="6">Monomer.</text>
</comment>
<keyword evidence="5 6" id="KW-0378">Hydrolase</keyword>
<keyword evidence="4 6" id="KW-0479">Metal-binding</keyword>
<dbReference type="Pfam" id="PF00557">
    <property type="entry name" value="Peptidase_M24"/>
    <property type="match status" value="1"/>
</dbReference>
<gene>
    <name evidence="6 9" type="primary">map</name>
    <name evidence="9" type="ORF">FYJ29_07105</name>
</gene>
<dbReference type="GO" id="GO:0006508">
    <property type="term" value="P:proteolysis"/>
    <property type="evidence" value="ECO:0007669"/>
    <property type="project" value="UniProtKB-KW"/>
</dbReference>
<evidence type="ECO:0000256" key="3">
    <source>
        <dbReference type="ARBA" id="ARBA00022670"/>
    </source>
</evidence>
<accession>A0A6L5XF33</accession>
<dbReference type="HAMAP" id="MF_01974">
    <property type="entry name" value="MetAP_1"/>
    <property type="match status" value="1"/>
</dbReference>
<comment type="catalytic activity">
    <reaction evidence="6 7">
        <text>Release of N-terminal amino acids, preferentially methionine, from peptides and arylamides.</text>
        <dbReference type="EC" id="3.4.11.18"/>
    </reaction>
</comment>
<evidence type="ECO:0000259" key="8">
    <source>
        <dbReference type="Pfam" id="PF00557"/>
    </source>
</evidence>
<feature type="binding site" evidence="6">
    <location>
        <position position="94"/>
    </location>
    <ligand>
        <name>a divalent metal cation</name>
        <dbReference type="ChEBI" id="CHEBI:60240"/>
        <label>1</label>
    </ligand>
</feature>
<comment type="caution">
    <text evidence="9">The sequence shown here is derived from an EMBL/GenBank/DDBJ whole genome shotgun (WGS) entry which is preliminary data.</text>
</comment>
<dbReference type="PANTHER" id="PTHR43330:SF27">
    <property type="entry name" value="METHIONINE AMINOPEPTIDASE"/>
    <property type="match status" value="1"/>
</dbReference>
<dbReference type="GO" id="GO:0004239">
    <property type="term" value="F:initiator methionyl aminopeptidase activity"/>
    <property type="evidence" value="ECO:0007669"/>
    <property type="project" value="UniProtKB-UniRule"/>
</dbReference>
<feature type="binding site" evidence="6">
    <location>
        <position position="77"/>
    </location>
    <ligand>
        <name>substrate</name>
    </ligand>
</feature>
<feature type="binding site" evidence="6">
    <location>
        <position position="233"/>
    </location>
    <ligand>
        <name>a divalent metal cation</name>
        <dbReference type="ChEBI" id="CHEBI:60240"/>
        <label>1</label>
    </ligand>
</feature>
<dbReference type="AlphaFoldDB" id="A0A6L5XF33"/>
<dbReference type="PRINTS" id="PR00599">
    <property type="entry name" value="MAPEPTIDASE"/>
</dbReference>
<evidence type="ECO:0000256" key="6">
    <source>
        <dbReference type="HAMAP-Rule" id="MF_01974"/>
    </source>
</evidence>
<evidence type="ECO:0000256" key="7">
    <source>
        <dbReference type="RuleBase" id="RU003653"/>
    </source>
</evidence>
<comment type="function">
    <text evidence="1 6">Removes the N-terminal methionine from nascent proteins. The N-terminal methionine is often cleaved when the second residue in the primary sequence is small and uncharged (Met-Ala-, Cys, Gly, Pro, Ser, Thr, or Val). Requires deformylation of the N(alpha)-formylated initiator methionine before it can be hydrolyzed.</text>
</comment>
<evidence type="ECO:0000313" key="9">
    <source>
        <dbReference type="EMBL" id="MSS17522.1"/>
    </source>
</evidence>
<dbReference type="InterPro" id="IPR002467">
    <property type="entry name" value="Pept_M24A_MAP1"/>
</dbReference>
<reference evidence="9 10" key="1">
    <citation type="submission" date="2019-08" db="EMBL/GenBank/DDBJ databases">
        <title>In-depth cultivation of the pig gut microbiome towards novel bacterial diversity and tailored functional studies.</title>
        <authorList>
            <person name="Wylensek D."/>
            <person name="Hitch T.C.A."/>
            <person name="Clavel T."/>
        </authorList>
    </citation>
    <scope>NUCLEOTIDE SEQUENCE [LARGE SCALE GENOMIC DNA]</scope>
    <source>
        <strain evidence="9 10">Oil-RF-744-WCA-WT-10</strain>
    </source>
</reference>
<comment type="similarity">
    <text evidence="6">Belongs to the peptidase M24A family. Methionine aminopeptidase type 1 subfamily.</text>
</comment>
<dbReference type="InterPro" id="IPR036005">
    <property type="entry name" value="Creatinase/aminopeptidase-like"/>
</dbReference>
<evidence type="ECO:0000256" key="5">
    <source>
        <dbReference type="ARBA" id="ARBA00022801"/>
    </source>
</evidence>
<dbReference type="GO" id="GO:0046872">
    <property type="term" value="F:metal ion binding"/>
    <property type="evidence" value="ECO:0007669"/>
    <property type="project" value="UniProtKB-UniRule"/>
</dbReference>
<dbReference type="EC" id="3.4.11.18" evidence="6 7"/>
<sequence length="261" mass="28817">MIYLKTEEEIELLREADLVVARTLGELAKWVAPGITTRRLDQIAEEYIRSQHCTPGFLGLYGYPATLCISVNEVVIHGMPSSYALEDGDIVSIDCGAVTEAGFNGDSTYTFCVGDVDDDVKQLLRDTKQSLYEGIKQAVPGNRIGDIGHAVQQYCESRGYGVVREATGHGVGRKLHEDPDVPNYGRPGTGPLIKNGMCIAIEPMITMGSRHIVVERDGWTTRTRDRKPAAHFEHSIAVHHGKPDILSSFDYIKEVLGDRFI</sequence>
<feature type="domain" description="Peptidase M24" evidence="8">
    <location>
        <begin position="11"/>
        <end position="239"/>
    </location>
</feature>
<keyword evidence="10" id="KW-1185">Reference proteome</keyword>
<feature type="binding site" evidence="6">
    <location>
        <position position="176"/>
    </location>
    <ligand>
        <name>substrate</name>
    </ligand>
</feature>
<keyword evidence="2 6" id="KW-0031">Aminopeptidase</keyword>
<feature type="binding site" evidence="6">
    <location>
        <position position="169"/>
    </location>
    <ligand>
        <name>a divalent metal cation</name>
        <dbReference type="ChEBI" id="CHEBI:60240"/>
        <label>2</label>
        <note>catalytic</note>
    </ligand>
</feature>
<comment type="cofactor">
    <cofactor evidence="6">
        <name>Co(2+)</name>
        <dbReference type="ChEBI" id="CHEBI:48828"/>
    </cofactor>
    <cofactor evidence="6">
        <name>Zn(2+)</name>
        <dbReference type="ChEBI" id="CHEBI:29105"/>
    </cofactor>
    <cofactor evidence="6">
        <name>Mn(2+)</name>
        <dbReference type="ChEBI" id="CHEBI:29035"/>
    </cofactor>
    <cofactor evidence="6">
        <name>Fe(2+)</name>
        <dbReference type="ChEBI" id="CHEBI:29033"/>
    </cofactor>
    <text evidence="6">Binds 2 divalent metal cations per subunit. Has a high-affinity and a low affinity metal-binding site. The true nature of the physiological cofactor is under debate. The enzyme is active with cobalt, zinc, manganese or divalent iron ions. Most likely, methionine aminopeptidases function as mononuclear Fe(2+)-metalloproteases under physiological conditions, and the catalytically relevant metal-binding site has been assigned to the histidine-containing high-affinity site.</text>
</comment>
<feature type="binding site" evidence="6">
    <location>
        <position position="233"/>
    </location>
    <ligand>
        <name>a divalent metal cation</name>
        <dbReference type="ChEBI" id="CHEBI:60240"/>
        <label>2</label>
        <note>catalytic</note>
    </ligand>
</feature>
<evidence type="ECO:0000313" key="10">
    <source>
        <dbReference type="Proteomes" id="UP000483362"/>
    </source>
</evidence>
<dbReference type="InterPro" id="IPR000994">
    <property type="entry name" value="Pept_M24"/>
</dbReference>
<dbReference type="EMBL" id="VULT01000009">
    <property type="protein sequence ID" value="MSS17522.1"/>
    <property type="molecule type" value="Genomic_DNA"/>
</dbReference>
<organism evidence="9 10">
    <name type="scientific">Sodaliphilus pleomorphus</name>
    <dbReference type="NCBI Taxonomy" id="2606626"/>
    <lineage>
        <taxon>Bacteria</taxon>
        <taxon>Pseudomonadati</taxon>
        <taxon>Bacteroidota</taxon>
        <taxon>Bacteroidia</taxon>
        <taxon>Bacteroidales</taxon>
        <taxon>Muribaculaceae</taxon>
        <taxon>Sodaliphilus</taxon>
    </lineage>
</organism>
<feature type="binding site" evidence="6">
    <location>
        <position position="106"/>
    </location>
    <ligand>
        <name>a divalent metal cation</name>
        <dbReference type="ChEBI" id="CHEBI:60240"/>
        <label>2</label>
        <note>catalytic</note>
    </ligand>
</feature>
<protein>
    <recommendedName>
        <fullName evidence="6 7">Methionine aminopeptidase</fullName>
        <shortName evidence="6">MAP</shortName>
        <shortName evidence="6">MetAP</shortName>
        <ecNumber evidence="6 7">3.4.11.18</ecNumber>
    </recommendedName>
    <alternativeName>
        <fullName evidence="6">Peptidase M</fullName>
    </alternativeName>
</protein>
<feature type="binding site" evidence="6">
    <location>
        <position position="202"/>
    </location>
    <ligand>
        <name>a divalent metal cation</name>
        <dbReference type="ChEBI" id="CHEBI:60240"/>
        <label>2</label>
        <note>catalytic</note>
    </ligand>
</feature>
<dbReference type="InterPro" id="IPR001714">
    <property type="entry name" value="Pept_M24_MAP"/>
</dbReference>
<dbReference type="SUPFAM" id="SSF55920">
    <property type="entry name" value="Creatinase/aminopeptidase"/>
    <property type="match status" value="1"/>
</dbReference>